<dbReference type="Pfam" id="PF03741">
    <property type="entry name" value="TerC"/>
    <property type="match status" value="1"/>
</dbReference>
<sequence length="339" mass="38028">MDTFATAPMWAGFLVLVLGTLVVDVFVLGGRHAHRVSTREALGWTLAWSTLAVLFGIALWWLLAGSAGREAADRKVLEFYTGYLIELSLSVDNMFVFAMIFGYFAVPPELQRRVLLFGVVGAIVMRAVMILLGVWLISEFSWILYVFGVFLLFTGIKMLFVSRRTPDLSRNPIVRFLCAHMRITEDYHGERFFVRLDGLRYATPMFLVVLLVEATDLVFAIDSIPAIFAVTTDPFIVFTSNIFAIMGLRALYFLLANLAQHFHYLKYGLAIVLAFIGAKMLAEPWFHVPVHWSLGAVAMTLLVSVLVSQARARRTLAHAGDELGSHCASRERRAGNRRT</sequence>
<evidence type="ECO:0000256" key="4">
    <source>
        <dbReference type="ARBA" id="ARBA00022989"/>
    </source>
</evidence>
<comment type="subcellular location">
    <subcellularLocation>
        <location evidence="1">Membrane</location>
        <topology evidence="1">Multi-pass membrane protein</topology>
    </subcellularLocation>
</comment>
<evidence type="ECO:0008006" key="8">
    <source>
        <dbReference type="Google" id="ProtNLM"/>
    </source>
</evidence>
<dbReference type="GO" id="GO:0016020">
    <property type="term" value="C:membrane"/>
    <property type="evidence" value="ECO:0007669"/>
    <property type="project" value="UniProtKB-SubCell"/>
</dbReference>
<feature type="transmembrane region" description="Helical" evidence="6">
    <location>
        <begin position="235"/>
        <end position="255"/>
    </location>
</feature>
<feature type="transmembrane region" description="Helical" evidence="6">
    <location>
        <begin position="288"/>
        <end position="307"/>
    </location>
</feature>
<feature type="transmembrane region" description="Helical" evidence="6">
    <location>
        <begin position="264"/>
        <end position="282"/>
    </location>
</feature>
<keyword evidence="4 6" id="KW-1133">Transmembrane helix</keyword>
<dbReference type="PANTHER" id="PTHR30238:SF0">
    <property type="entry name" value="THYLAKOID MEMBRANE PROTEIN TERC, CHLOROPLASTIC"/>
    <property type="match status" value="1"/>
</dbReference>
<feature type="transmembrane region" description="Helical" evidence="6">
    <location>
        <begin position="83"/>
        <end position="106"/>
    </location>
</feature>
<evidence type="ECO:0000256" key="1">
    <source>
        <dbReference type="ARBA" id="ARBA00004141"/>
    </source>
</evidence>
<keyword evidence="3 6" id="KW-0812">Transmembrane</keyword>
<evidence type="ECO:0000256" key="2">
    <source>
        <dbReference type="ARBA" id="ARBA00007511"/>
    </source>
</evidence>
<dbReference type="NCBIfam" id="TIGR03718">
    <property type="entry name" value="R_switched_Alx"/>
    <property type="match status" value="1"/>
</dbReference>
<evidence type="ECO:0000256" key="3">
    <source>
        <dbReference type="ARBA" id="ARBA00022692"/>
    </source>
</evidence>
<feature type="transmembrane region" description="Helical" evidence="6">
    <location>
        <begin position="142"/>
        <end position="160"/>
    </location>
</feature>
<dbReference type="PANTHER" id="PTHR30238">
    <property type="entry name" value="MEMBRANE BOUND PREDICTED REDOX MODULATOR"/>
    <property type="match status" value="1"/>
</dbReference>
<accession>A0A1K0I8W9</accession>
<reference evidence="7" key="1">
    <citation type="submission" date="2016-09" db="EMBL/GenBank/DDBJ databases">
        <authorList>
            <person name="Capua I."/>
            <person name="De Benedictis P."/>
            <person name="Joannis T."/>
            <person name="Lombin L.H."/>
            <person name="Cattoli G."/>
        </authorList>
    </citation>
    <scope>NUCLEOTIDE SEQUENCE</scope>
    <source>
        <strain evidence="7">B9</strain>
    </source>
</reference>
<comment type="similarity">
    <text evidence="2">Belongs to the TerC family.</text>
</comment>
<evidence type="ECO:0000256" key="6">
    <source>
        <dbReference type="SAM" id="Phobius"/>
    </source>
</evidence>
<dbReference type="AlphaFoldDB" id="A0A1K0I8W9"/>
<name>A0A1K0I8W9_CUPNE</name>
<dbReference type="InterPro" id="IPR005496">
    <property type="entry name" value="Integral_membrane_TerC"/>
</dbReference>
<organism evidence="7">
    <name type="scientific">Cupriavidus necator</name>
    <name type="common">Alcaligenes eutrophus</name>
    <name type="synonym">Ralstonia eutropha</name>
    <dbReference type="NCBI Taxonomy" id="106590"/>
    <lineage>
        <taxon>Bacteria</taxon>
        <taxon>Pseudomonadati</taxon>
        <taxon>Pseudomonadota</taxon>
        <taxon>Betaproteobacteria</taxon>
        <taxon>Burkholderiales</taxon>
        <taxon>Burkholderiaceae</taxon>
        <taxon>Cupriavidus</taxon>
    </lineage>
</organism>
<dbReference type="EMBL" id="FMSH01000037">
    <property type="protein sequence ID" value="SCU73697.1"/>
    <property type="molecule type" value="Genomic_DNA"/>
</dbReference>
<feature type="transmembrane region" description="Helical" evidence="6">
    <location>
        <begin position="6"/>
        <end position="29"/>
    </location>
</feature>
<keyword evidence="5 6" id="KW-0472">Membrane</keyword>
<evidence type="ECO:0000313" key="7">
    <source>
        <dbReference type="EMBL" id="SCU73697.1"/>
    </source>
</evidence>
<protein>
    <recommendedName>
        <fullName evidence="8">TerC family protein</fullName>
    </recommendedName>
</protein>
<feature type="transmembrane region" description="Helical" evidence="6">
    <location>
        <begin position="205"/>
        <end position="229"/>
    </location>
</feature>
<dbReference type="RefSeq" id="WP_340520303.1">
    <property type="nucleotide sequence ID" value="NZ_FMSH01000037.1"/>
</dbReference>
<evidence type="ECO:0000256" key="5">
    <source>
        <dbReference type="ARBA" id="ARBA00023136"/>
    </source>
</evidence>
<gene>
    <name evidence="7" type="primary">alx</name>
    <name evidence="7" type="ORF">CNECB9_1310002</name>
</gene>
<feature type="transmembrane region" description="Helical" evidence="6">
    <location>
        <begin position="41"/>
        <end position="63"/>
    </location>
</feature>
<feature type="transmembrane region" description="Helical" evidence="6">
    <location>
        <begin position="113"/>
        <end position="136"/>
    </location>
</feature>
<dbReference type="InterPro" id="IPR022369">
    <property type="entry name" value="Integral_membrane_TerC_rswitch"/>
</dbReference>
<proteinExistence type="inferred from homology"/>